<dbReference type="SUPFAM" id="SSF47802">
    <property type="entry name" value="DNA polymerase beta, N-terminal domain-like"/>
    <property type="match status" value="1"/>
</dbReference>
<dbReference type="SMART" id="SM00483">
    <property type="entry name" value="POLXc"/>
    <property type="match status" value="1"/>
</dbReference>
<accession>A0A437KFH4</accession>
<dbReference type="Pfam" id="PF02811">
    <property type="entry name" value="PHP"/>
    <property type="match status" value="1"/>
</dbReference>
<evidence type="ECO:0000256" key="7">
    <source>
        <dbReference type="ARBA" id="ARBA00022634"/>
    </source>
</evidence>
<keyword evidence="11" id="KW-0227">DNA damage</keyword>
<dbReference type="InterPro" id="IPR004013">
    <property type="entry name" value="PHP_dom"/>
</dbReference>
<dbReference type="Gene3D" id="3.30.210.10">
    <property type="entry name" value="DNA polymerase, thumb domain"/>
    <property type="match status" value="1"/>
</dbReference>
<dbReference type="InterPro" id="IPR002054">
    <property type="entry name" value="DNA-dir_DNA_pol_X"/>
</dbReference>
<feature type="domain" description="DNA-directed DNA polymerase X" evidence="24">
    <location>
        <begin position="3"/>
        <end position="316"/>
    </location>
</feature>
<organism evidence="25 26">
    <name type="scientific">Niallia taxi</name>
    <dbReference type="NCBI Taxonomy" id="2499688"/>
    <lineage>
        <taxon>Bacteria</taxon>
        <taxon>Bacillati</taxon>
        <taxon>Bacillota</taxon>
        <taxon>Bacilli</taxon>
        <taxon>Bacillales</taxon>
        <taxon>Bacillaceae</taxon>
        <taxon>Niallia</taxon>
    </lineage>
</organism>
<dbReference type="FunFam" id="3.20.20.140:FF:000047">
    <property type="entry name" value="PHP domain-containing protein"/>
    <property type="match status" value="1"/>
</dbReference>
<comment type="cofactor">
    <cofactor evidence="1">
        <name>Mg(2+)</name>
        <dbReference type="ChEBI" id="CHEBI:18420"/>
    </cofactor>
</comment>
<comment type="caution">
    <text evidence="25">The sequence shown here is derived from an EMBL/GenBank/DDBJ whole genome shotgun (WGS) entry which is preliminary data.</text>
</comment>
<dbReference type="Proteomes" id="UP000288024">
    <property type="component" value="Unassembled WGS sequence"/>
</dbReference>
<keyword evidence="14" id="KW-0915">Sodium</keyword>
<dbReference type="InterPro" id="IPR043519">
    <property type="entry name" value="NT_sf"/>
</dbReference>
<dbReference type="GO" id="GO:0042578">
    <property type="term" value="F:phosphoric ester hydrolase activity"/>
    <property type="evidence" value="ECO:0007669"/>
    <property type="project" value="TreeGrafter"/>
</dbReference>
<comment type="catalytic activity">
    <reaction evidence="19">
        <text>a 5'-end 2'-deoxyribose-2'-deoxyribonucleotide-DNA = (2E,4S)-4-hydroxypenten-2-al-5-phosphate + a 5'-end 5'-phospho-2'-deoxyribonucleoside-DNA + H(+)</text>
        <dbReference type="Rhea" id="RHEA:76255"/>
        <dbReference type="Rhea" id="RHEA-COMP:13180"/>
        <dbReference type="Rhea" id="RHEA-COMP:18657"/>
        <dbReference type="ChEBI" id="CHEBI:15378"/>
        <dbReference type="ChEBI" id="CHEBI:136412"/>
        <dbReference type="ChEBI" id="CHEBI:195194"/>
        <dbReference type="ChEBI" id="CHEBI:195195"/>
    </reaction>
</comment>
<evidence type="ECO:0000256" key="11">
    <source>
        <dbReference type="ARBA" id="ARBA00022763"/>
    </source>
</evidence>
<evidence type="ECO:0000256" key="9">
    <source>
        <dbReference type="ARBA" id="ARBA00022695"/>
    </source>
</evidence>
<evidence type="ECO:0000256" key="5">
    <source>
        <dbReference type="ARBA" id="ARBA00020020"/>
    </source>
</evidence>
<evidence type="ECO:0000256" key="20">
    <source>
        <dbReference type="ARBA" id="ARBA00045548"/>
    </source>
</evidence>
<dbReference type="CDD" id="cd00141">
    <property type="entry name" value="NT_POLXc"/>
    <property type="match status" value="1"/>
</dbReference>
<keyword evidence="25" id="KW-0540">Nuclease</keyword>
<dbReference type="Gene3D" id="3.30.460.10">
    <property type="entry name" value="Beta Polymerase, domain 2"/>
    <property type="match status" value="1"/>
</dbReference>
<evidence type="ECO:0000256" key="21">
    <source>
        <dbReference type="ARBA" id="ARBA00049244"/>
    </source>
</evidence>
<dbReference type="GO" id="GO:0003677">
    <property type="term" value="F:DNA binding"/>
    <property type="evidence" value="ECO:0007669"/>
    <property type="project" value="InterPro"/>
</dbReference>
<proteinExistence type="predicted"/>
<dbReference type="PANTHER" id="PTHR36928">
    <property type="entry name" value="PHOSPHATASE YCDX-RELATED"/>
    <property type="match status" value="1"/>
</dbReference>
<evidence type="ECO:0000256" key="2">
    <source>
        <dbReference type="ARBA" id="ARBA00004496"/>
    </source>
</evidence>
<dbReference type="InterPro" id="IPR047967">
    <property type="entry name" value="PolX_PHP"/>
</dbReference>
<comment type="catalytic activity">
    <reaction evidence="21">
        <text>DNA(n) + a 2'-deoxyribonucleoside 5'-triphosphate = DNA(n+1) + diphosphate</text>
        <dbReference type="Rhea" id="RHEA:22508"/>
        <dbReference type="Rhea" id="RHEA-COMP:17339"/>
        <dbReference type="Rhea" id="RHEA-COMP:17340"/>
        <dbReference type="ChEBI" id="CHEBI:33019"/>
        <dbReference type="ChEBI" id="CHEBI:61560"/>
        <dbReference type="ChEBI" id="CHEBI:173112"/>
        <dbReference type="EC" id="2.7.7.7"/>
    </reaction>
</comment>
<evidence type="ECO:0000256" key="3">
    <source>
        <dbReference type="ARBA" id="ARBA00012417"/>
    </source>
</evidence>
<dbReference type="InterPro" id="IPR002008">
    <property type="entry name" value="DNA_pol_X_beta-like"/>
</dbReference>
<evidence type="ECO:0000256" key="13">
    <source>
        <dbReference type="ARBA" id="ARBA00022932"/>
    </source>
</evidence>
<gene>
    <name evidence="25" type="primary">polX</name>
    <name evidence="25" type="ORF">EM808_05670</name>
</gene>
<dbReference type="InterPro" id="IPR037160">
    <property type="entry name" value="DNA_Pol_thumb_sf"/>
</dbReference>
<evidence type="ECO:0000256" key="6">
    <source>
        <dbReference type="ARBA" id="ARBA00022481"/>
    </source>
</evidence>
<dbReference type="InterPro" id="IPR010996">
    <property type="entry name" value="HHH_MUS81"/>
</dbReference>
<evidence type="ECO:0000256" key="10">
    <source>
        <dbReference type="ARBA" id="ARBA00022705"/>
    </source>
</evidence>
<keyword evidence="25" id="KW-0378">Hydrolase</keyword>
<keyword evidence="9" id="KW-0548">Nucleotidyltransferase</keyword>
<evidence type="ECO:0000256" key="17">
    <source>
        <dbReference type="ARBA" id="ARBA00035726"/>
    </source>
</evidence>
<evidence type="ECO:0000259" key="23">
    <source>
        <dbReference type="SMART" id="SM00481"/>
    </source>
</evidence>
<feature type="domain" description="Helix-hairpin-helix DNA-binding motif class 1" evidence="22">
    <location>
        <begin position="50"/>
        <end position="69"/>
    </location>
</feature>
<dbReference type="SMART" id="SM00278">
    <property type="entry name" value="HhH1"/>
    <property type="match status" value="3"/>
</dbReference>
<evidence type="ECO:0000256" key="16">
    <source>
        <dbReference type="ARBA" id="ARBA00035717"/>
    </source>
</evidence>
<evidence type="ECO:0000256" key="18">
    <source>
        <dbReference type="ARBA" id="ARBA00044632"/>
    </source>
</evidence>
<keyword evidence="7" id="KW-0237">DNA synthesis</keyword>
<dbReference type="RefSeq" id="WP_127737899.1">
    <property type="nucleotide sequence ID" value="NZ_JAMAVA010000003.1"/>
</dbReference>
<evidence type="ECO:0000256" key="1">
    <source>
        <dbReference type="ARBA" id="ARBA00001946"/>
    </source>
</evidence>
<name>A0A437KFH4_9BACI</name>
<dbReference type="InterPro" id="IPR029398">
    <property type="entry name" value="PolB_thumb"/>
</dbReference>
<dbReference type="GO" id="GO:0006281">
    <property type="term" value="P:DNA repair"/>
    <property type="evidence" value="ECO:0007669"/>
    <property type="project" value="UniProtKB-KW"/>
</dbReference>
<evidence type="ECO:0000313" key="25">
    <source>
        <dbReference type="EMBL" id="RVT65683.1"/>
    </source>
</evidence>
<evidence type="ECO:0000259" key="22">
    <source>
        <dbReference type="SMART" id="SM00278"/>
    </source>
</evidence>
<dbReference type="Gene3D" id="1.10.150.20">
    <property type="entry name" value="5' to 3' exonuclease, C-terminal subdomain"/>
    <property type="match status" value="1"/>
</dbReference>
<keyword evidence="6" id="KW-0488">Methylation</keyword>
<dbReference type="Pfam" id="PF14716">
    <property type="entry name" value="HHH_8"/>
    <property type="match status" value="1"/>
</dbReference>
<dbReference type="InterPro" id="IPR022311">
    <property type="entry name" value="PolX-like"/>
</dbReference>
<keyword evidence="15" id="KW-0234">DNA repair</keyword>
<dbReference type="EC" id="2.7.7.7" evidence="3"/>
<feature type="domain" description="Polymerase/histidinol phosphatase N-terminal" evidence="23">
    <location>
        <begin position="338"/>
        <end position="417"/>
    </location>
</feature>
<dbReference type="SUPFAM" id="SSF81301">
    <property type="entry name" value="Nucleotidyltransferase"/>
    <property type="match status" value="1"/>
</dbReference>
<dbReference type="SUPFAM" id="SSF89550">
    <property type="entry name" value="PHP domain-like"/>
    <property type="match status" value="1"/>
</dbReference>
<reference evidence="25 26" key="1">
    <citation type="submission" date="2019-01" db="EMBL/GenBank/DDBJ databases">
        <title>Bacillus sp. M5HDSG1-1, whole genome shotgun sequence.</title>
        <authorList>
            <person name="Tuo L."/>
        </authorList>
    </citation>
    <scope>NUCLEOTIDE SEQUENCE [LARGE SCALE GENOMIC DNA]</scope>
    <source>
        <strain evidence="25 26">M5HDSG1-1</strain>
    </source>
</reference>
<protein>
    <recommendedName>
        <fullName evidence="5">DNA polymerase beta</fullName>
        <ecNumber evidence="3">2.7.7.7</ecNumber>
        <ecNumber evidence="4">4.2.99.18</ecNumber>
    </recommendedName>
    <alternativeName>
        <fullName evidence="16">5'-deoxyribose-phosphate lyase</fullName>
    </alternativeName>
    <alternativeName>
        <fullName evidence="17">AP lyase</fullName>
    </alternativeName>
</protein>
<dbReference type="GO" id="GO:0008270">
    <property type="term" value="F:zinc ion binding"/>
    <property type="evidence" value="ECO:0007669"/>
    <property type="project" value="TreeGrafter"/>
</dbReference>
<dbReference type="NCBIfam" id="NF006375">
    <property type="entry name" value="PRK08609.1"/>
    <property type="match status" value="1"/>
</dbReference>
<dbReference type="PANTHER" id="PTHR36928:SF1">
    <property type="entry name" value="PHOSPHATASE YCDX-RELATED"/>
    <property type="match status" value="1"/>
</dbReference>
<dbReference type="PRINTS" id="PR00870">
    <property type="entry name" value="DNAPOLXBETA"/>
</dbReference>
<evidence type="ECO:0000256" key="15">
    <source>
        <dbReference type="ARBA" id="ARBA00023204"/>
    </source>
</evidence>
<keyword evidence="25" id="KW-0269">Exonuclease</keyword>
<dbReference type="GO" id="GO:0003887">
    <property type="term" value="F:DNA-directed DNA polymerase activity"/>
    <property type="evidence" value="ECO:0007669"/>
    <property type="project" value="UniProtKB-KW"/>
</dbReference>
<keyword evidence="8" id="KW-0808">Transferase</keyword>
<comment type="subcellular location">
    <subcellularLocation>
        <location evidence="2">Cytoplasm</location>
    </subcellularLocation>
</comment>
<evidence type="ECO:0000259" key="24">
    <source>
        <dbReference type="SMART" id="SM00483"/>
    </source>
</evidence>
<comment type="catalytic activity">
    <reaction evidence="18">
        <text>2'-deoxyribonucleotide-(2'-deoxyribose 5'-phosphate)-2'-deoxyribonucleotide-DNA = a 3'-end 2'-deoxyribonucleotide-(2,3-dehydro-2,3-deoxyribose 5'-phosphate)-DNA + a 5'-end 5'-phospho-2'-deoxyribonucleoside-DNA + H(+)</text>
        <dbReference type="Rhea" id="RHEA:66592"/>
        <dbReference type="Rhea" id="RHEA-COMP:13180"/>
        <dbReference type="Rhea" id="RHEA-COMP:16897"/>
        <dbReference type="Rhea" id="RHEA-COMP:17067"/>
        <dbReference type="ChEBI" id="CHEBI:15378"/>
        <dbReference type="ChEBI" id="CHEBI:136412"/>
        <dbReference type="ChEBI" id="CHEBI:157695"/>
        <dbReference type="ChEBI" id="CHEBI:167181"/>
        <dbReference type="EC" id="4.2.99.18"/>
    </reaction>
</comment>
<dbReference type="InterPro" id="IPR003583">
    <property type="entry name" value="Hlx-hairpin-Hlx_DNA-bd_motif"/>
</dbReference>
<dbReference type="SMART" id="SM00481">
    <property type="entry name" value="POLIIIAc"/>
    <property type="match status" value="1"/>
</dbReference>
<evidence type="ECO:0000256" key="19">
    <source>
        <dbReference type="ARBA" id="ARBA00044678"/>
    </source>
</evidence>
<dbReference type="Pfam" id="PF14791">
    <property type="entry name" value="DNA_pol_B_thumb"/>
    <property type="match status" value="1"/>
</dbReference>
<evidence type="ECO:0000256" key="8">
    <source>
        <dbReference type="ARBA" id="ARBA00022679"/>
    </source>
</evidence>
<comment type="function">
    <text evidence="20">Repair polymerase that plays a key role in base-excision repair. During this process, the damaged base is excised by specific DNA glycosylases, the DNA backbone is nicked at the abasic site by an apurinic/apyrimidic (AP) endonuclease, and POLB removes 5'-deoxyribose-phosphate from the preincised AP site acting as a 5'-deoxyribose-phosphate lyase (5'-dRP lyase); through its DNA polymerase activity, it adds one nucleotide to the 3' end of the arising single-nucleotide gap. Conducts 'gap-filling' DNA synthesis in a stepwise distributive fashion rather than in a processive fashion as for other DNA polymerases. It is also able to cleave sugar-phosphate bonds 3' to an intact AP site, acting as an AP lyase.</text>
</comment>
<dbReference type="AlphaFoldDB" id="A0A437KFH4"/>
<dbReference type="Pfam" id="PF14520">
    <property type="entry name" value="HHH_5"/>
    <property type="match status" value="1"/>
</dbReference>
<keyword evidence="10" id="KW-0235">DNA replication</keyword>
<keyword evidence="26" id="KW-1185">Reference proteome</keyword>
<sequence length="573" mass="64758">MMTTKKDVVRQLEQIAIYMELKGENSFKISAFRKAAQALETNEHTLEEIEDYTALPGIGKGTAGVIEEFIATGESSVLKELKEEVPKGLIPLLQLPGLGGKKIAKLYKELGIENAEDLKLACQNKKVQALSGFGKKTEDKILEALDSFGSRPDRLPLAYMLRVAFSIESELEKMAEIERFSRAGSIRRMRETIKDLDFIIATNSPSEVKDSLLALNGIKEVIGAGKTKVSIVLELEFDVSIDFRLVKPEEFATTLHHFTGSKDHNVRMRQLAKERGKKISEYGVEDTETGEVETFSTEAEFYNYFGLPFIPPEMREDGKEVEDYKEDLQIVSLEDIKGDLHMHTTWSDGAFSIEEMIEANRQRGYKYMAITDHSFYLKVANGLSPERLKEQLDKIKALNEKYDDITILAGVEMDILPDGSLDYDDELLEQMDIVIASIHSAFSQPKKKIMERLGTALRNKNVDIIAHPTGRKIGKRDGYEVDMEDLIKLAKETNTVLELNSNPNRLDLNAEYVKMAQDEGVHLVINTDAHHTKELAYMGIGVSTAKKGWIKRDTVINTWETDKLLDFLKNRHQ</sequence>
<dbReference type="GO" id="GO:0140078">
    <property type="term" value="F:class I DNA-(apurinic or apyrimidinic site) endonuclease activity"/>
    <property type="evidence" value="ECO:0007669"/>
    <property type="project" value="UniProtKB-EC"/>
</dbReference>
<dbReference type="CDD" id="cd07436">
    <property type="entry name" value="PHP_PolX"/>
    <property type="match status" value="1"/>
</dbReference>
<dbReference type="InterPro" id="IPR050243">
    <property type="entry name" value="PHP_phosphatase"/>
</dbReference>
<dbReference type="Gene3D" id="3.20.20.140">
    <property type="entry name" value="Metal-dependent hydrolases"/>
    <property type="match status" value="1"/>
</dbReference>
<dbReference type="GO" id="GO:0005829">
    <property type="term" value="C:cytosol"/>
    <property type="evidence" value="ECO:0007669"/>
    <property type="project" value="TreeGrafter"/>
</dbReference>
<dbReference type="InterPro" id="IPR027421">
    <property type="entry name" value="DNA_pol_lamdba_lyase_dom_sf"/>
</dbReference>
<dbReference type="InterPro" id="IPR016195">
    <property type="entry name" value="Pol/histidinol_Pase-like"/>
</dbReference>
<dbReference type="EMBL" id="RZTZ01000002">
    <property type="protein sequence ID" value="RVT65683.1"/>
    <property type="molecule type" value="Genomic_DNA"/>
</dbReference>
<feature type="domain" description="Helix-hairpin-helix DNA-binding motif class 1" evidence="22">
    <location>
        <begin position="90"/>
        <end position="109"/>
    </location>
</feature>
<dbReference type="GO" id="GO:0004527">
    <property type="term" value="F:exonuclease activity"/>
    <property type="evidence" value="ECO:0007669"/>
    <property type="project" value="UniProtKB-KW"/>
</dbReference>
<dbReference type="InterPro" id="IPR003141">
    <property type="entry name" value="Pol/His_phosphatase_N"/>
</dbReference>
<evidence type="ECO:0000256" key="4">
    <source>
        <dbReference type="ARBA" id="ARBA00012720"/>
    </source>
</evidence>
<keyword evidence="12" id="KW-0832">Ubl conjugation</keyword>
<evidence type="ECO:0000313" key="26">
    <source>
        <dbReference type="Proteomes" id="UP000288024"/>
    </source>
</evidence>
<evidence type="ECO:0000256" key="14">
    <source>
        <dbReference type="ARBA" id="ARBA00023053"/>
    </source>
</evidence>
<dbReference type="Gene3D" id="1.10.150.110">
    <property type="entry name" value="DNA polymerase beta, N-terminal domain-like"/>
    <property type="match status" value="1"/>
</dbReference>
<evidence type="ECO:0000256" key="12">
    <source>
        <dbReference type="ARBA" id="ARBA00022843"/>
    </source>
</evidence>
<dbReference type="PIRSF" id="PIRSF005047">
    <property type="entry name" value="UCP005047_YshC"/>
    <property type="match status" value="1"/>
</dbReference>
<feature type="domain" description="Helix-hairpin-helix DNA-binding motif class 1" evidence="22">
    <location>
        <begin position="125"/>
        <end position="144"/>
    </location>
</feature>
<keyword evidence="13" id="KW-0239">DNA-directed DNA polymerase</keyword>
<dbReference type="EC" id="4.2.99.18" evidence="4"/>